<comment type="caution">
    <text evidence="1">The sequence shown here is derived from an EMBL/GenBank/DDBJ whole genome shotgun (WGS) entry which is preliminary data.</text>
</comment>
<evidence type="ECO:0000313" key="1">
    <source>
        <dbReference type="EMBL" id="CAD8101625.1"/>
    </source>
</evidence>
<dbReference type="AlphaFoldDB" id="A0A8S1PEZ6"/>
<accession>A0A8S1PEZ6</accession>
<organism evidence="1 2">
    <name type="scientific">Paramecium sonneborni</name>
    <dbReference type="NCBI Taxonomy" id="65129"/>
    <lineage>
        <taxon>Eukaryota</taxon>
        <taxon>Sar</taxon>
        <taxon>Alveolata</taxon>
        <taxon>Ciliophora</taxon>
        <taxon>Intramacronucleata</taxon>
        <taxon>Oligohymenophorea</taxon>
        <taxon>Peniculida</taxon>
        <taxon>Parameciidae</taxon>
        <taxon>Paramecium</taxon>
    </lineage>
</organism>
<dbReference type="Proteomes" id="UP000692954">
    <property type="component" value="Unassembled WGS sequence"/>
</dbReference>
<name>A0A8S1PEZ6_9CILI</name>
<protein>
    <submittedName>
        <fullName evidence="1">Uncharacterized protein</fullName>
    </submittedName>
</protein>
<keyword evidence="2" id="KW-1185">Reference proteome</keyword>
<proteinExistence type="predicted"/>
<reference evidence="1" key="1">
    <citation type="submission" date="2021-01" db="EMBL/GenBank/DDBJ databases">
        <authorList>
            <consortium name="Genoscope - CEA"/>
            <person name="William W."/>
        </authorList>
    </citation>
    <scope>NUCLEOTIDE SEQUENCE</scope>
</reference>
<evidence type="ECO:0000313" key="2">
    <source>
        <dbReference type="Proteomes" id="UP000692954"/>
    </source>
</evidence>
<sequence>MEKYKKDIRWYKSMWIRQIRKLSEQQKKKKKRVNQLQFHLINHLERLMFQIQKLEEKNKNRRSILIIILDNQAAVKEMVFKLHKLQKYEKALQEDRKKMGSKQNLLFNNIIIEVKEEMIKISQRQKDIKILYDIIKILIQLIQDRKQIQIDHLLQIQQYENLYLNNNSINLLLCIFQDYEHYNQDYQLDQQEYQS</sequence>
<dbReference type="EMBL" id="CAJJDN010000076">
    <property type="protein sequence ID" value="CAD8101625.1"/>
    <property type="molecule type" value="Genomic_DNA"/>
</dbReference>
<gene>
    <name evidence="1" type="ORF">PSON_ATCC_30995.1.T0760092</name>
</gene>